<gene>
    <name evidence="3" type="ORF">GCM10017790_25380</name>
</gene>
<evidence type="ECO:0000313" key="3">
    <source>
        <dbReference type="EMBL" id="GHH13080.1"/>
    </source>
</evidence>
<evidence type="ECO:0000256" key="1">
    <source>
        <dbReference type="SAM" id="MobiDB-lite"/>
    </source>
</evidence>
<sequence>MLSKRKLGKRVVSVAVLVTAGALSLAACGTQEAAPRPESAPVEQAATELSFLTGTAKANNAQPKTGDWATGSDGTPNTADQNVARKWVQLKASKAGNLDPVVVNGAGLTLYRFDKDTAKPSKSTCNGDCAKTWPPVLITPGSKVFLAGIKKSAVGTVKRDDGTLQLTVGGWPAYRFAKDTRPGDTFGQGVGGTWFGLAPNGQKAQGGQPEESTSPQKPASSAILFDGKNFGDDEPSQGLAGKGCQNVARPDVTSSVSASGSLKLWSEKDCKGKSLVIDGDVKDLAKLGFDDTVSSVFFG</sequence>
<dbReference type="PROSITE" id="PS51257">
    <property type="entry name" value="PROKAR_LIPOPROTEIN"/>
    <property type="match status" value="1"/>
</dbReference>
<evidence type="ECO:0000256" key="2">
    <source>
        <dbReference type="SAM" id="SignalP"/>
    </source>
</evidence>
<dbReference type="RefSeq" id="WP_191254632.1">
    <property type="nucleotide sequence ID" value="NZ_BNAY01000002.1"/>
</dbReference>
<comment type="caution">
    <text evidence="3">The sequence shown here is derived from an EMBL/GenBank/DDBJ whole genome shotgun (WGS) entry which is preliminary data.</text>
</comment>
<dbReference type="Pfam" id="PF03640">
    <property type="entry name" value="Lipoprotein_15"/>
    <property type="match status" value="2"/>
</dbReference>
<dbReference type="Gene3D" id="2.60.20.10">
    <property type="entry name" value="Crystallins"/>
    <property type="match status" value="1"/>
</dbReference>
<dbReference type="PANTHER" id="PTHR39335:SF1">
    <property type="entry name" value="BLL4220 PROTEIN"/>
    <property type="match status" value="1"/>
</dbReference>
<dbReference type="InterPro" id="IPR005297">
    <property type="entry name" value="Lipoprotein_repeat"/>
</dbReference>
<dbReference type="EMBL" id="BNAY01000002">
    <property type="protein sequence ID" value="GHH13080.1"/>
    <property type="molecule type" value="Genomic_DNA"/>
</dbReference>
<organism evidence="3 4">
    <name type="scientific">Amycolatopsis oliviviridis</name>
    <dbReference type="NCBI Taxonomy" id="1471590"/>
    <lineage>
        <taxon>Bacteria</taxon>
        <taxon>Bacillati</taxon>
        <taxon>Actinomycetota</taxon>
        <taxon>Actinomycetes</taxon>
        <taxon>Pseudonocardiales</taxon>
        <taxon>Pseudonocardiaceae</taxon>
        <taxon>Amycolatopsis</taxon>
    </lineage>
</organism>
<evidence type="ECO:0008006" key="5">
    <source>
        <dbReference type="Google" id="ProtNLM"/>
    </source>
</evidence>
<dbReference type="Proteomes" id="UP000635387">
    <property type="component" value="Unassembled WGS sequence"/>
</dbReference>
<feature type="signal peptide" evidence="2">
    <location>
        <begin position="1"/>
        <end position="33"/>
    </location>
</feature>
<protein>
    <recommendedName>
        <fullName evidence="5">Lipoprotein</fullName>
    </recommendedName>
</protein>
<dbReference type="PANTHER" id="PTHR39335">
    <property type="entry name" value="BLL4220 PROTEIN"/>
    <property type="match status" value="1"/>
</dbReference>
<feature type="chain" id="PRO_5045512416" description="Lipoprotein" evidence="2">
    <location>
        <begin position="34"/>
        <end position="299"/>
    </location>
</feature>
<name>A0ABQ3LJJ5_9PSEU</name>
<accession>A0ABQ3LJJ5</accession>
<keyword evidence="4" id="KW-1185">Reference proteome</keyword>
<reference evidence="4" key="1">
    <citation type="journal article" date="2019" name="Int. J. Syst. Evol. Microbiol.">
        <title>The Global Catalogue of Microorganisms (GCM) 10K type strain sequencing project: providing services to taxonomists for standard genome sequencing and annotation.</title>
        <authorList>
            <consortium name="The Broad Institute Genomics Platform"/>
            <consortium name="The Broad Institute Genome Sequencing Center for Infectious Disease"/>
            <person name="Wu L."/>
            <person name="Ma J."/>
        </authorList>
    </citation>
    <scope>NUCLEOTIDE SEQUENCE [LARGE SCALE GENOMIC DNA]</scope>
    <source>
        <strain evidence="4">CGMCC 4.7683</strain>
    </source>
</reference>
<proteinExistence type="predicted"/>
<feature type="compositionally biased region" description="Polar residues" evidence="1">
    <location>
        <begin position="202"/>
        <end position="219"/>
    </location>
</feature>
<feature type="region of interest" description="Disordered" evidence="1">
    <location>
        <begin position="197"/>
        <end position="222"/>
    </location>
</feature>
<evidence type="ECO:0000313" key="4">
    <source>
        <dbReference type="Proteomes" id="UP000635387"/>
    </source>
</evidence>
<keyword evidence="2" id="KW-0732">Signal</keyword>
<feature type="region of interest" description="Disordered" evidence="1">
    <location>
        <begin position="57"/>
        <end position="77"/>
    </location>
</feature>